<evidence type="ECO:0000313" key="3">
    <source>
        <dbReference type="Proteomes" id="UP000799777"/>
    </source>
</evidence>
<feature type="compositionally biased region" description="Polar residues" evidence="1">
    <location>
        <begin position="122"/>
        <end position="133"/>
    </location>
</feature>
<sequence>MAQTPSSDTHSQPQRSNENFSHTTSSCESSCEDDLRLSSPFSSSHSEHGHPAYPAKTTPMVISLVDITYPESYMRTPLPQPLRFDTNHNDGTNDMMLPIYKGNDPGAEADVIQSIEHEDKNWSSSTPQSETYQRTNRKRRSSTSSNSRSKKHKTSP</sequence>
<dbReference type="EMBL" id="ML978183">
    <property type="protein sequence ID" value="KAF2031130.1"/>
    <property type="molecule type" value="Genomic_DNA"/>
</dbReference>
<feature type="region of interest" description="Disordered" evidence="1">
    <location>
        <begin position="77"/>
        <end position="156"/>
    </location>
</feature>
<feature type="compositionally biased region" description="Polar residues" evidence="1">
    <location>
        <begin position="1"/>
        <end position="22"/>
    </location>
</feature>
<gene>
    <name evidence="2" type="ORF">EK21DRAFT_111170</name>
</gene>
<feature type="region of interest" description="Disordered" evidence="1">
    <location>
        <begin position="1"/>
        <end position="59"/>
    </location>
</feature>
<keyword evidence="3" id="KW-1185">Reference proteome</keyword>
<accession>A0A9P4HCK1</accession>
<organism evidence="2 3">
    <name type="scientific">Setomelanomma holmii</name>
    <dbReference type="NCBI Taxonomy" id="210430"/>
    <lineage>
        <taxon>Eukaryota</taxon>
        <taxon>Fungi</taxon>
        <taxon>Dikarya</taxon>
        <taxon>Ascomycota</taxon>
        <taxon>Pezizomycotina</taxon>
        <taxon>Dothideomycetes</taxon>
        <taxon>Pleosporomycetidae</taxon>
        <taxon>Pleosporales</taxon>
        <taxon>Pleosporineae</taxon>
        <taxon>Phaeosphaeriaceae</taxon>
        <taxon>Setomelanomma</taxon>
    </lineage>
</organism>
<dbReference type="Proteomes" id="UP000799777">
    <property type="component" value="Unassembled WGS sequence"/>
</dbReference>
<protein>
    <submittedName>
        <fullName evidence="2">Uncharacterized protein</fullName>
    </submittedName>
</protein>
<evidence type="ECO:0000313" key="2">
    <source>
        <dbReference type="EMBL" id="KAF2031130.1"/>
    </source>
</evidence>
<evidence type="ECO:0000256" key="1">
    <source>
        <dbReference type="SAM" id="MobiDB-lite"/>
    </source>
</evidence>
<proteinExistence type="predicted"/>
<reference evidence="2" key="1">
    <citation type="journal article" date="2020" name="Stud. Mycol.">
        <title>101 Dothideomycetes genomes: a test case for predicting lifestyles and emergence of pathogens.</title>
        <authorList>
            <person name="Haridas S."/>
            <person name="Albert R."/>
            <person name="Binder M."/>
            <person name="Bloem J."/>
            <person name="Labutti K."/>
            <person name="Salamov A."/>
            <person name="Andreopoulos B."/>
            <person name="Baker S."/>
            <person name="Barry K."/>
            <person name="Bills G."/>
            <person name="Bluhm B."/>
            <person name="Cannon C."/>
            <person name="Castanera R."/>
            <person name="Culley D."/>
            <person name="Daum C."/>
            <person name="Ezra D."/>
            <person name="Gonzalez J."/>
            <person name="Henrissat B."/>
            <person name="Kuo A."/>
            <person name="Liang C."/>
            <person name="Lipzen A."/>
            <person name="Lutzoni F."/>
            <person name="Magnuson J."/>
            <person name="Mondo S."/>
            <person name="Nolan M."/>
            <person name="Ohm R."/>
            <person name="Pangilinan J."/>
            <person name="Park H.-J."/>
            <person name="Ramirez L."/>
            <person name="Alfaro M."/>
            <person name="Sun H."/>
            <person name="Tritt A."/>
            <person name="Yoshinaga Y."/>
            <person name="Zwiers L.-H."/>
            <person name="Turgeon B."/>
            <person name="Goodwin S."/>
            <person name="Spatafora J."/>
            <person name="Crous P."/>
            <person name="Grigoriev I."/>
        </authorList>
    </citation>
    <scope>NUCLEOTIDE SEQUENCE</scope>
    <source>
        <strain evidence="2">CBS 110217</strain>
    </source>
</reference>
<dbReference type="AlphaFoldDB" id="A0A9P4HCK1"/>
<name>A0A9P4HCK1_9PLEO</name>
<comment type="caution">
    <text evidence="2">The sequence shown here is derived from an EMBL/GenBank/DDBJ whole genome shotgun (WGS) entry which is preliminary data.</text>
</comment>